<accession>A0A5J5IE20</accession>
<sequence>MGTQAADSIGQSQAGTGSNTSTSADVATGMVREHRTAGTLDTTALAADVQARTTADPQARADLSAQVEAQLSPVEQGQFSAALHVANDNGGTQPASEEGIGSFFDGLVKGDFSDNDSWSATAGQVIGGFIPVVGQIGDARDTISAIGGVIEGKDGAWGNLGLTALGWVPGLGDVAKGAIRGGEKALDAGTDVAQQATRHADDVADGAGDVTRQADELAGAVRTAKVGQNEVRWTADAQGRPVHAEATLKEVHDGAPRSSAEQTAQSQTGKSGNEGDQGGHIIGHRFMPDQGVKNMFPQAGQFNNSAYRTMENEWADWVRAGAEVRINVDLKDYQGVRPDTVNVSYDIYDKGGDLIYQGGERFKNEAGQVFDRMPKADIEALLNQ</sequence>
<dbReference type="Proteomes" id="UP000325933">
    <property type="component" value="Unassembled WGS sequence"/>
</dbReference>
<reference evidence="5 6" key="1">
    <citation type="submission" date="2019-09" db="EMBL/GenBank/DDBJ databases">
        <authorList>
            <person name="Feng G."/>
        </authorList>
    </citation>
    <scope>NUCLEOTIDE SEQUENCE [LARGE SCALE GENOMIC DNA]</scope>
    <source>
        <strain evidence="4 5">KACC 19283</strain>
        <strain evidence="3 6">KACC 19284</strain>
    </source>
</reference>
<feature type="region of interest" description="Disordered" evidence="1">
    <location>
        <begin position="1"/>
        <end position="26"/>
    </location>
</feature>
<name>A0A5J5IE20_9SPHN</name>
<dbReference type="EMBL" id="VYQB01000001">
    <property type="protein sequence ID" value="KAA9021382.1"/>
    <property type="molecule type" value="Genomic_DNA"/>
</dbReference>
<feature type="compositionally biased region" description="Polar residues" evidence="1">
    <location>
        <begin position="1"/>
        <end position="25"/>
    </location>
</feature>
<dbReference type="CDD" id="cd20746">
    <property type="entry name" value="FIX_Ntox15_NUC_DUF4112_RhsA-like"/>
    <property type="match status" value="1"/>
</dbReference>
<feature type="domain" description="Type VII secretion system protein EssD-like" evidence="2">
    <location>
        <begin position="232"/>
        <end position="346"/>
    </location>
</feature>
<dbReference type="RefSeq" id="WP_120253208.1">
    <property type="nucleotide sequence ID" value="NZ_VYPZ01000001.1"/>
</dbReference>
<comment type="caution">
    <text evidence="4">The sequence shown here is derived from an EMBL/GenBank/DDBJ whole genome shotgun (WGS) entry which is preliminary data.</text>
</comment>
<evidence type="ECO:0000259" key="2">
    <source>
        <dbReference type="Pfam" id="PF13930"/>
    </source>
</evidence>
<evidence type="ECO:0000313" key="4">
    <source>
        <dbReference type="EMBL" id="KAA9033744.1"/>
    </source>
</evidence>
<feature type="compositionally biased region" description="Polar residues" evidence="1">
    <location>
        <begin position="259"/>
        <end position="271"/>
    </location>
</feature>
<protein>
    <recommendedName>
        <fullName evidence="2">Type VII secretion system protein EssD-like domain-containing protein</fullName>
    </recommendedName>
</protein>
<dbReference type="Pfam" id="PF13930">
    <property type="entry name" value="Endonuclea_NS_2"/>
    <property type="match status" value="1"/>
</dbReference>
<evidence type="ECO:0000313" key="5">
    <source>
        <dbReference type="Proteomes" id="UP000325933"/>
    </source>
</evidence>
<proteinExistence type="predicted"/>
<dbReference type="AlphaFoldDB" id="A0A5J5IE20"/>
<dbReference type="InterPro" id="IPR044927">
    <property type="entry name" value="Endonuclea_NS_2"/>
</dbReference>
<organism evidence="4 5">
    <name type="scientific">Sphingobium limneticum</name>
    <dbReference type="NCBI Taxonomy" id="1007511"/>
    <lineage>
        <taxon>Bacteria</taxon>
        <taxon>Pseudomonadati</taxon>
        <taxon>Pseudomonadota</taxon>
        <taxon>Alphaproteobacteria</taxon>
        <taxon>Sphingomonadales</taxon>
        <taxon>Sphingomonadaceae</taxon>
        <taxon>Sphingobium</taxon>
    </lineage>
</organism>
<evidence type="ECO:0000313" key="6">
    <source>
        <dbReference type="Proteomes" id="UP000326364"/>
    </source>
</evidence>
<dbReference type="InterPro" id="IPR044929">
    <property type="entry name" value="DNA/RNA_non-sp_Endonuclease_sf"/>
</dbReference>
<keyword evidence="6" id="KW-1185">Reference proteome</keyword>
<gene>
    <name evidence="4" type="ORF">F4U95_01425</name>
    <name evidence="3" type="ORF">F4U96_01425</name>
</gene>
<evidence type="ECO:0000256" key="1">
    <source>
        <dbReference type="SAM" id="MobiDB-lite"/>
    </source>
</evidence>
<dbReference type="Proteomes" id="UP000326364">
    <property type="component" value="Unassembled WGS sequence"/>
</dbReference>
<feature type="region of interest" description="Disordered" evidence="1">
    <location>
        <begin position="250"/>
        <end position="285"/>
    </location>
</feature>
<evidence type="ECO:0000313" key="3">
    <source>
        <dbReference type="EMBL" id="KAA9021382.1"/>
    </source>
</evidence>
<dbReference type="Gene3D" id="3.40.570.10">
    <property type="entry name" value="Extracellular Endonuclease, subunit A"/>
    <property type="match status" value="1"/>
</dbReference>
<dbReference type="EMBL" id="VYQA01000001">
    <property type="protein sequence ID" value="KAA9033744.1"/>
    <property type="molecule type" value="Genomic_DNA"/>
</dbReference>
<dbReference type="InterPro" id="IPR049802">
    <property type="entry name" value="RhsC-like_FIX"/>
</dbReference>